<evidence type="ECO:0000256" key="1">
    <source>
        <dbReference type="SAM" id="Phobius"/>
    </source>
</evidence>
<keyword evidence="1" id="KW-0812">Transmembrane</keyword>
<organism evidence="2 3">
    <name type="scientific">Edaphosphingomonas laterariae</name>
    <dbReference type="NCBI Taxonomy" id="861865"/>
    <lineage>
        <taxon>Bacteria</taxon>
        <taxon>Pseudomonadati</taxon>
        <taxon>Pseudomonadota</taxon>
        <taxon>Alphaproteobacteria</taxon>
        <taxon>Sphingomonadales</taxon>
        <taxon>Rhizorhabdaceae</taxon>
        <taxon>Edaphosphingomonas</taxon>
    </lineage>
</organism>
<sequence length="106" mass="11283">MATRKPHADQLTLELAPGDELDRIIEQRAAEMAEAQAVIWRFRLIVIESFMLAALLLAAGLALDLPAEKVVFGAGVAGGGCLLTGVALIALTDAASRLLTKFRRKA</sequence>
<feature type="transmembrane region" description="Helical" evidence="1">
    <location>
        <begin position="42"/>
        <end position="63"/>
    </location>
</feature>
<keyword evidence="1" id="KW-1133">Transmembrane helix</keyword>
<keyword evidence="1" id="KW-0472">Membrane</keyword>
<dbReference type="RefSeq" id="WP_089219875.1">
    <property type="nucleotide sequence ID" value="NZ_FZOS01000012.1"/>
</dbReference>
<gene>
    <name evidence="2" type="ORF">SAMN06295912_11241</name>
</gene>
<name>A0A239GH18_9SPHN</name>
<evidence type="ECO:0000313" key="3">
    <source>
        <dbReference type="Proteomes" id="UP000198281"/>
    </source>
</evidence>
<evidence type="ECO:0000313" key="2">
    <source>
        <dbReference type="EMBL" id="SNS67773.1"/>
    </source>
</evidence>
<dbReference type="AlphaFoldDB" id="A0A239GH18"/>
<dbReference type="EMBL" id="FZOS01000012">
    <property type="protein sequence ID" value="SNS67773.1"/>
    <property type="molecule type" value="Genomic_DNA"/>
</dbReference>
<feature type="transmembrane region" description="Helical" evidence="1">
    <location>
        <begin position="69"/>
        <end position="95"/>
    </location>
</feature>
<protein>
    <submittedName>
        <fullName evidence="2">Uncharacterized protein</fullName>
    </submittedName>
</protein>
<dbReference type="Proteomes" id="UP000198281">
    <property type="component" value="Unassembled WGS sequence"/>
</dbReference>
<proteinExistence type="predicted"/>
<reference evidence="3" key="1">
    <citation type="submission" date="2017-06" db="EMBL/GenBank/DDBJ databases">
        <authorList>
            <person name="Varghese N."/>
            <person name="Submissions S."/>
        </authorList>
    </citation>
    <scope>NUCLEOTIDE SEQUENCE [LARGE SCALE GENOMIC DNA]</scope>
    <source>
        <strain evidence="3">LNB2</strain>
    </source>
</reference>
<keyword evidence="3" id="KW-1185">Reference proteome</keyword>
<accession>A0A239GH18</accession>